<evidence type="ECO:0000313" key="9">
    <source>
        <dbReference type="EMBL" id="KAG6498758.1"/>
    </source>
</evidence>
<dbReference type="PANTHER" id="PTHR13878:SF127">
    <property type="entry name" value="CYTOKININ DEHYDROGENASE 3"/>
    <property type="match status" value="1"/>
</dbReference>
<feature type="signal peptide" evidence="7">
    <location>
        <begin position="1"/>
        <end position="24"/>
    </location>
</feature>
<dbReference type="GO" id="GO:0071949">
    <property type="term" value="F:FAD binding"/>
    <property type="evidence" value="ECO:0007669"/>
    <property type="project" value="InterPro"/>
</dbReference>
<dbReference type="InterPro" id="IPR016164">
    <property type="entry name" value="FAD-linked_Oxase-like_C"/>
</dbReference>
<dbReference type="SUPFAM" id="SSF56176">
    <property type="entry name" value="FAD-binding/transporter-associated domain-like"/>
    <property type="match status" value="1"/>
</dbReference>
<dbReference type="AlphaFoldDB" id="A0A8J5KSM5"/>
<dbReference type="EMBL" id="JACMSC010000011">
    <property type="protein sequence ID" value="KAG6498758.1"/>
    <property type="molecule type" value="Genomic_DNA"/>
</dbReference>
<dbReference type="GO" id="GO:0009690">
    <property type="term" value="P:cytokinin metabolic process"/>
    <property type="evidence" value="ECO:0007669"/>
    <property type="project" value="InterPro"/>
</dbReference>
<gene>
    <name evidence="9" type="ORF">ZIOFF_038480</name>
</gene>
<comment type="caution">
    <text evidence="9">The sequence shown here is derived from an EMBL/GenBank/DDBJ whole genome shotgun (WGS) entry which is preliminary data.</text>
</comment>
<keyword evidence="6" id="KW-0560">Oxidoreductase</keyword>
<accession>A0A8J5KSM5</accession>
<evidence type="ECO:0000313" key="10">
    <source>
        <dbReference type="Proteomes" id="UP000734854"/>
    </source>
</evidence>
<evidence type="ECO:0000256" key="6">
    <source>
        <dbReference type="ARBA" id="ARBA00023002"/>
    </source>
</evidence>
<evidence type="ECO:0000259" key="8">
    <source>
        <dbReference type="PROSITE" id="PS51387"/>
    </source>
</evidence>
<dbReference type="InterPro" id="IPR036318">
    <property type="entry name" value="FAD-bd_PCMH-like_sf"/>
</dbReference>
<dbReference type="Gene3D" id="3.40.462.10">
    <property type="entry name" value="FAD-linked oxidases, C-terminal domain"/>
    <property type="match status" value="1"/>
</dbReference>
<reference evidence="9 10" key="1">
    <citation type="submission" date="2020-08" db="EMBL/GenBank/DDBJ databases">
        <title>Plant Genome Project.</title>
        <authorList>
            <person name="Zhang R.-G."/>
        </authorList>
    </citation>
    <scope>NUCLEOTIDE SEQUENCE [LARGE SCALE GENOMIC DNA]</scope>
    <source>
        <tissue evidence="9">Rhizome</tissue>
    </source>
</reference>
<keyword evidence="5" id="KW-0274">FAD</keyword>
<dbReference type="Gene3D" id="3.30.43.10">
    <property type="entry name" value="Uridine Diphospho-n-acetylenolpyruvylglucosamine Reductase, domain 2"/>
    <property type="match status" value="1"/>
</dbReference>
<dbReference type="InterPro" id="IPR050432">
    <property type="entry name" value="FAD-linked_Oxidoreductases_BP"/>
</dbReference>
<evidence type="ECO:0000256" key="3">
    <source>
        <dbReference type="ARBA" id="ARBA00011928"/>
    </source>
</evidence>
<keyword evidence="4" id="KW-0285">Flavoprotein</keyword>
<evidence type="ECO:0000256" key="7">
    <source>
        <dbReference type="SAM" id="SignalP"/>
    </source>
</evidence>
<dbReference type="InterPro" id="IPR016169">
    <property type="entry name" value="FAD-bd_PCMH_sub2"/>
</dbReference>
<evidence type="ECO:0000256" key="1">
    <source>
        <dbReference type="ARBA" id="ARBA00001974"/>
    </source>
</evidence>
<comment type="cofactor">
    <cofactor evidence="1">
        <name>FAD</name>
        <dbReference type="ChEBI" id="CHEBI:57692"/>
    </cofactor>
</comment>
<dbReference type="PANTHER" id="PTHR13878">
    <property type="entry name" value="GULONOLACTONE OXIDASE"/>
    <property type="match status" value="1"/>
</dbReference>
<dbReference type="InterPro" id="IPR016170">
    <property type="entry name" value="Cytok_DH_C_sf"/>
</dbReference>
<comment type="similarity">
    <text evidence="2">Belongs to the oxygen-dependent FAD-linked oxidoreductase family.</text>
</comment>
<dbReference type="SUPFAM" id="SSF55103">
    <property type="entry name" value="FAD-linked oxidases, C-terminal domain"/>
    <property type="match status" value="1"/>
</dbReference>
<evidence type="ECO:0000256" key="5">
    <source>
        <dbReference type="ARBA" id="ARBA00022827"/>
    </source>
</evidence>
<evidence type="ECO:0000256" key="4">
    <source>
        <dbReference type="ARBA" id="ARBA00022630"/>
    </source>
</evidence>
<dbReference type="PROSITE" id="PS51387">
    <property type="entry name" value="FAD_PCMH"/>
    <property type="match status" value="1"/>
</dbReference>
<feature type="chain" id="PRO_5035316522" description="cytokinin dehydrogenase" evidence="7">
    <location>
        <begin position="25"/>
        <end position="518"/>
    </location>
</feature>
<dbReference type="InterPro" id="IPR016166">
    <property type="entry name" value="FAD-bd_PCMH"/>
</dbReference>
<dbReference type="EC" id="1.5.99.12" evidence="3"/>
<dbReference type="Gene3D" id="3.30.465.10">
    <property type="match status" value="1"/>
</dbReference>
<sequence length="518" mass="57026">MAVGILINLLLLVVVAYLAGAASAAAEVSSWLDVVPSEIASKLDSGSNAAARFATDYGGVTRAAYPAAVFQPSTADDIAALLRFAYCAEPPFPVAARGNGHSVRGQALAPGGVALDMAALGGGRNRINVSSEGAYVDAGGEQLWIDVLEAALRHGLSPRSWTDYLYLTVGGTLSNAGISGQVFRHGPQISNVYELDMITCSSESNRDLFYGVLGGLGQLGVITRARISLRPAPARVRWLRLFYTDLGNLTRDQEFLISLPDPTGFDYVEGQVLLSHQRVDGSTFYSNQAVDSINRLKGESNTIYFLEGAVYYDSPSMADQKIEDLMKQLNFVPGLVFSNDVTYLEFLNRVHNEIEKLSSSTVLLHPWLNLFLPKSRIRDFQVGVFGGILQNVNHTTGPILLYPLNKHRWNDIMTATVPDEEVFYTVGFLWTAATVEDWGTFDALNNEILGFCDQNGIEVKQYLPHYTSKLDWARHFGLVKWEKFVQLKRRYDPKALLSPGQQIFTTQVNTQEGMHAKL</sequence>
<keyword evidence="10" id="KW-1185">Reference proteome</keyword>
<dbReference type="InterPro" id="IPR006094">
    <property type="entry name" value="Oxid_FAD_bind_N"/>
</dbReference>
<dbReference type="InterPro" id="IPR015345">
    <property type="entry name" value="Cytokinin_DH_FAD/cytokin-bd"/>
</dbReference>
<feature type="domain" description="FAD-binding PCMH-type" evidence="8">
    <location>
        <begin position="62"/>
        <end position="232"/>
    </location>
</feature>
<organism evidence="9 10">
    <name type="scientific">Zingiber officinale</name>
    <name type="common">Ginger</name>
    <name type="synonym">Amomum zingiber</name>
    <dbReference type="NCBI Taxonomy" id="94328"/>
    <lineage>
        <taxon>Eukaryota</taxon>
        <taxon>Viridiplantae</taxon>
        <taxon>Streptophyta</taxon>
        <taxon>Embryophyta</taxon>
        <taxon>Tracheophyta</taxon>
        <taxon>Spermatophyta</taxon>
        <taxon>Magnoliopsida</taxon>
        <taxon>Liliopsida</taxon>
        <taxon>Zingiberales</taxon>
        <taxon>Zingiberaceae</taxon>
        <taxon>Zingiber</taxon>
    </lineage>
</organism>
<name>A0A8J5KSM5_ZINOF</name>
<proteinExistence type="inferred from homology"/>
<dbReference type="GO" id="GO:0019139">
    <property type="term" value="F:cytokinin dehydrogenase activity"/>
    <property type="evidence" value="ECO:0007669"/>
    <property type="project" value="UniProtKB-EC"/>
</dbReference>
<dbReference type="InterPro" id="IPR016167">
    <property type="entry name" value="FAD-bd_PCMH_sub1"/>
</dbReference>
<keyword evidence="7" id="KW-0732">Signal</keyword>
<dbReference type="Proteomes" id="UP000734854">
    <property type="component" value="Unassembled WGS sequence"/>
</dbReference>
<dbReference type="Pfam" id="PF09265">
    <property type="entry name" value="Cytokin-bind"/>
    <property type="match status" value="1"/>
</dbReference>
<evidence type="ECO:0000256" key="2">
    <source>
        <dbReference type="ARBA" id="ARBA00005466"/>
    </source>
</evidence>
<dbReference type="Pfam" id="PF01565">
    <property type="entry name" value="FAD_binding_4"/>
    <property type="match status" value="1"/>
</dbReference>
<protein>
    <recommendedName>
        <fullName evidence="3">cytokinin dehydrogenase</fullName>
        <ecNumber evidence="3">1.5.99.12</ecNumber>
    </recommendedName>
</protein>